<comment type="caution">
    <text evidence="3">The sequence shown here is derived from an EMBL/GenBank/DDBJ whole genome shotgun (WGS) entry which is preliminary data.</text>
</comment>
<feature type="compositionally biased region" description="Basic and acidic residues" evidence="1">
    <location>
        <begin position="62"/>
        <end position="75"/>
    </location>
</feature>
<dbReference type="SUPFAM" id="SSF46565">
    <property type="entry name" value="Chaperone J-domain"/>
    <property type="match status" value="1"/>
</dbReference>
<feature type="domain" description="J" evidence="2">
    <location>
        <begin position="9"/>
        <end position="70"/>
    </location>
</feature>
<sequence length="318" mass="34430">MPESPMAESPYEVLGVAPTVDEAALKRAYRRALRAAHPDTGGSTTRFDQVQRAWELVGTPDARADFDRGGRRGDDGVPDAEQWAPRAPSRPAGSRVSARAYGHPGGWSREWYLERIREWVGRGVEIANPYDQGLVHSAPAEIRHLLANALAEEATAVRLSDLGIGFTVWHDLATEAAGRHAVPKLDHLVLGPTGLIAVQSEDWGRPVHFKRGELFGAGIPADEHPVKELAARAKDVTRRAKVKPTALVIVVPDDHAAVPIEIGGAVRGVPVALVRRSRLASAIREGIHEPNRKGAPILGGLDAMEVRKRLQDSVVFAE</sequence>
<dbReference type="EMBL" id="WSTA01000081">
    <property type="protein sequence ID" value="MWB99822.1"/>
    <property type="molecule type" value="Genomic_DNA"/>
</dbReference>
<dbReference type="AlphaFoldDB" id="A0A6I4P2I0"/>
<dbReference type="InterPro" id="IPR001623">
    <property type="entry name" value="DnaJ_domain"/>
</dbReference>
<feature type="region of interest" description="Disordered" evidence="1">
    <location>
        <begin position="61"/>
        <end position="98"/>
    </location>
</feature>
<gene>
    <name evidence="3" type="ORF">GB864_14840</name>
</gene>
<evidence type="ECO:0000313" key="3">
    <source>
        <dbReference type="EMBL" id="MWB99822.1"/>
    </source>
</evidence>
<protein>
    <submittedName>
        <fullName evidence="3">DnaJ domain-containing protein</fullName>
    </submittedName>
</protein>
<dbReference type="Gene3D" id="1.10.287.110">
    <property type="entry name" value="DnaJ domain"/>
    <property type="match status" value="1"/>
</dbReference>
<name>A0A6I4P2I0_9MICO</name>
<dbReference type="Proteomes" id="UP000438182">
    <property type="component" value="Unassembled WGS sequence"/>
</dbReference>
<dbReference type="RefSeq" id="WP_160426431.1">
    <property type="nucleotide sequence ID" value="NZ_WSTA01000081.1"/>
</dbReference>
<dbReference type="InterPro" id="IPR036869">
    <property type="entry name" value="J_dom_sf"/>
</dbReference>
<evidence type="ECO:0000259" key="2">
    <source>
        <dbReference type="PROSITE" id="PS50076"/>
    </source>
</evidence>
<reference evidence="3 4" key="1">
    <citation type="submission" date="2019-12" db="EMBL/GenBank/DDBJ databases">
        <authorList>
            <person name="Kim Y.S."/>
        </authorList>
    </citation>
    <scope>NUCLEOTIDE SEQUENCE [LARGE SCALE GENOMIC DNA]</scope>
    <source>
        <strain evidence="3 4">MMS17-SY077</strain>
    </source>
</reference>
<proteinExistence type="predicted"/>
<evidence type="ECO:0000256" key="1">
    <source>
        <dbReference type="SAM" id="MobiDB-lite"/>
    </source>
</evidence>
<dbReference type="SMART" id="SM00271">
    <property type="entry name" value="DnaJ"/>
    <property type="match status" value="1"/>
</dbReference>
<dbReference type="PRINTS" id="PR00625">
    <property type="entry name" value="JDOMAIN"/>
</dbReference>
<evidence type="ECO:0000313" key="4">
    <source>
        <dbReference type="Proteomes" id="UP000438182"/>
    </source>
</evidence>
<keyword evidence="4" id="KW-1185">Reference proteome</keyword>
<accession>A0A6I4P2I0</accession>
<organism evidence="3 4">
    <name type="scientific">Agromyces seonyuensis</name>
    <dbReference type="NCBI Taxonomy" id="2662446"/>
    <lineage>
        <taxon>Bacteria</taxon>
        <taxon>Bacillati</taxon>
        <taxon>Actinomycetota</taxon>
        <taxon>Actinomycetes</taxon>
        <taxon>Micrococcales</taxon>
        <taxon>Microbacteriaceae</taxon>
        <taxon>Agromyces</taxon>
    </lineage>
</organism>
<dbReference type="PROSITE" id="PS50076">
    <property type="entry name" value="DNAJ_2"/>
    <property type="match status" value="1"/>
</dbReference>
<dbReference type="Pfam" id="PF00226">
    <property type="entry name" value="DnaJ"/>
    <property type="match status" value="1"/>
</dbReference>